<feature type="signal peptide" evidence="2">
    <location>
        <begin position="1"/>
        <end position="22"/>
    </location>
</feature>
<feature type="chain" id="PRO_5045227532" description="EF-hand domain-containing protein" evidence="2">
    <location>
        <begin position="23"/>
        <end position="131"/>
    </location>
</feature>
<feature type="compositionally biased region" description="Low complexity" evidence="1">
    <location>
        <begin position="31"/>
        <end position="53"/>
    </location>
</feature>
<dbReference type="RefSeq" id="WP_283433504.1">
    <property type="nucleotide sequence ID" value="NZ_CAWLDM010000001.1"/>
</dbReference>
<evidence type="ECO:0000313" key="3">
    <source>
        <dbReference type="EMBL" id="SMP63799.1"/>
    </source>
</evidence>
<proteinExistence type="predicted"/>
<keyword evidence="2" id="KW-0732">Signal</keyword>
<reference evidence="3 4" key="1">
    <citation type="submission" date="2017-05" db="EMBL/GenBank/DDBJ databases">
        <authorList>
            <person name="Varghese N."/>
            <person name="Submissions S."/>
        </authorList>
    </citation>
    <scope>NUCLEOTIDE SEQUENCE [LARGE SCALE GENOMIC DNA]</scope>
    <source>
        <strain evidence="3 4">DSM 25457</strain>
    </source>
</reference>
<organism evidence="3 4">
    <name type="scientific">Neorhodopirellula lusitana</name>
    <dbReference type="NCBI Taxonomy" id="445327"/>
    <lineage>
        <taxon>Bacteria</taxon>
        <taxon>Pseudomonadati</taxon>
        <taxon>Planctomycetota</taxon>
        <taxon>Planctomycetia</taxon>
        <taxon>Pirellulales</taxon>
        <taxon>Pirellulaceae</taxon>
        <taxon>Neorhodopirellula</taxon>
    </lineage>
</organism>
<dbReference type="EMBL" id="FXUG01000008">
    <property type="protein sequence ID" value="SMP63799.1"/>
    <property type="molecule type" value="Genomic_DNA"/>
</dbReference>
<evidence type="ECO:0000256" key="2">
    <source>
        <dbReference type="SAM" id="SignalP"/>
    </source>
</evidence>
<evidence type="ECO:0000256" key="1">
    <source>
        <dbReference type="SAM" id="MobiDB-lite"/>
    </source>
</evidence>
<evidence type="ECO:0000313" key="4">
    <source>
        <dbReference type="Proteomes" id="UP001158067"/>
    </source>
</evidence>
<evidence type="ECO:0008006" key="5">
    <source>
        <dbReference type="Google" id="ProtNLM"/>
    </source>
</evidence>
<feature type="region of interest" description="Disordered" evidence="1">
    <location>
        <begin position="25"/>
        <end position="53"/>
    </location>
</feature>
<keyword evidence="4" id="KW-1185">Reference proteome</keyword>
<name>A0ABY1QA13_9BACT</name>
<comment type="caution">
    <text evidence="3">The sequence shown here is derived from an EMBL/GenBank/DDBJ whole genome shotgun (WGS) entry which is preliminary data.</text>
</comment>
<gene>
    <name evidence="3" type="ORF">SAMN06265222_108136</name>
</gene>
<feature type="region of interest" description="Disordered" evidence="1">
    <location>
        <begin position="92"/>
        <end position="131"/>
    </location>
</feature>
<dbReference type="Proteomes" id="UP001158067">
    <property type="component" value="Unassembled WGS sequence"/>
</dbReference>
<sequence length="131" mass="14017">MKTLLPALAIVSALGFACSVVAQRGGPPPRGGNQSSLTQRQQLSTNTATTTNMPTIAELAQMMMTNFDTDGSEELSTTELQNALVALRQMMQSQTNGQNQNQLAARQNAIAEQVELRPPPPPPWANNVVAE</sequence>
<protein>
    <recommendedName>
        <fullName evidence="5">EF-hand domain-containing protein</fullName>
    </recommendedName>
</protein>
<feature type="compositionally biased region" description="Low complexity" evidence="1">
    <location>
        <begin position="96"/>
        <end position="111"/>
    </location>
</feature>
<accession>A0ABY1QA13</accession>
<dbReference type="PROSITE" id="PS51257">
    <property type="entry name" value="PROKAR_LIPOPROTEIN"/>
    <property type="match status" value="1"/>
</dbReference>